<evidence type="ECO:0000313" key="2">
    <source>
        <dbReference type="EMBL" id="JAI06235.1"/>
    </source>
</evidence>
<reference evidence="2" key="2">
    <citation type="journal article" date="2015" name="Fish Shellfish Immunol.">
        <title>Early steps in the European eel (Anguilla anguilla)-Vibrio vulnificus interaction in the gills: Role of the RtxA13 toxin.</title>
        <authorList>
            <person name="Callol A."/>
            <person name="Pajuelo D."/>
            <person name="Ebbesson L."/>
            <person name="Teles M."/>
            <person name="MacKenzie S."/>
            <person name="Amaro C."/>
        </authorList>
    </citation>
    <scope>NUCLEOTIDE SEQUENCE</scope>
</reference>
<dbReference type="AlphaFoldDB" id="A0A0E9XUB2"/>
<evidence type="ECO:0000256" key="1">
    <source>
        <dbReference type="SAM" id="MobiDB-lite"/>
    </source>
</evidence>
<sequence length="26" mass="2661">MGIIRHGHPTCDPSDQGGPGLQGSRS</sequence>
<feature type="region of interest" description="Disordered" evidence="1">
    <location>
        <begin position="1"/>
        <end position="26"/>
    </location>
</feature>
<dbReference type="EMBL" id="GBXM01002343">
    <property type="protein sequence ID" value="JAI06235.1"/>
    <property type="molecule type" value="Transcribed_RNA"/>
</dbReference>
<proteinExistence type="predicted"/>
<name>A0A0E9XUB2_ANGAN</name>
<organism evidence="2">
    <name type="scientific">Anguilla anguilla</name>
    <name type="common">European freshwater eel</name>
    <name type="synonym">Muraena anguilla</name>
    <dbReference type="NCBI Taxonomy" id="7936"/>
    <lineage>
        <taxon>Eukaryota</taxon>
        <taxon>Metazoa</taxon>
        <taxon>Chordata</taxon>
        <taxon>Craniata</taxon>
        <taxon>Vertebrata</taxon>
        <taxon>Euteleostomi</taxon>
        <taxon>Actinopterygii</taxon>
        <taxon>Neopterygii</taxon>
        <taxon>Teleostei</taxon>
        <taxon>Anguilliformes</taxon>
        <taxon>Anguillidae</taxon>
        <taxon>Anguilla</taxon>
    </lineage>
</organism>
<reference evidence="2" key="1">
    <citation type="submission" date="2014-11" db="EMBL/GenBank/DDBJ databases">
        <authorList>
            <person name="Amaro Gonzalez C."/>
        </authorList>
    </citation>
    <scope>NUCLEOTIDE SEQUENCE</scope>
</reference>
<protein>
    <submittedName>
        <fullName evidence="2">Uncharacterized protein</fullName>
    </submittedName>
</protein>
<feature type="compositionally biased region" description="Gly residues" evidence="1">
    <location>
        <begin position="17"/>
        <end position="26"/>
    </location>
</feature>
<accession>A0A0E9XUB2</accession>